<feature type="domain" description="TRAP C4-dicarboxylate transport system permease DctM subunit" evidence="8">
    <location>
        <begin position="13"/>
        <end position="431"/>
    </location>
</feature>
<dbReference type="InterPro" id="IPR004681">
    <property type="entry name" value="TRAP_DctM"/>
</dbReference>
<keyword evidence="10" id="KW-1185">Reference proteome</keyword>
<feature type="transmembrane region" description="Helical" evidence="7">
    <location>
        <begin position="406"/>
        <end position="428"/>
    </location>
</feature>
<dbReference type="EMBL" id="QYUK01000011">
    <property type="protein sequence ID" value="RJF88724.1"/>
    <property type="molecule type" value="Genomic_DNA"/>
</dbReference>
<accession>A0A418WFD5</accession>
<feature type="transmembrane region" description="Helical" evidence="7">
    <location>
        <begin position="177"/>
        <end position="202"/>
    </location>
</feature>
<comment type="subcellular location">
    <subcellularLocation>
        <location evidence="1 7">Cell inner membrane</location>
        <topology evidence="1 7">Multi-pass membrane protein</topology>
    </subcellularLocation>
</comment>
<feature type="transmembrane region" description="Helical" evidence="7">
    <location>
        <begin position="287"/>
        <end position="308"/>
    </location>
</feature>
<dbReference type="PANTHER" id="PTHR33362">
    <property type="entry name" value="SIALIC ACID TRAP TRANSPORTER PERMEASE PROTEIN SIAT-RELATED"/>
    <property type="match status" value="1"/>
</dbReference>
<sequence>MFLSDPAIGVAMLVLFIFALMLGFPIAFTLMALGVGFGYYAMGDHIFQLLVQRTFSVMANDVLISIPLFLFMGYVIERANILDRLFKSIQLAAGWLPGALAVATLVTCALFATATGIVGAVVTLMGLLAFPAMLRAGYDPRIAAGVVCAGGCLGILIPPSVMLILYAATAGVSVVKLYAAAFLPGLMLTGLYILYVIIRVVLNPSLAPKLPPAERNVPLTTVIWSLLTSFMPLGILISAVLGAIIFGLATPSEAAAIGALGALILGVAYRSFSFEKLKESVFLSARASAMVCWLFVGSAVFSAVFAYLGGQAVIENAIKGMDLSPTMFLILTQVIIFVLGWPLEWTEIIIIFLPIFLPLLDHFGVDPLFFGILVALNLQTSFLSPPVAMAPFYLKGVAPKHITIDQIFSGVMPFLWIVVLSMVLFYIFPEIGMWLPGVLYGS</sequence>
<evidence type="ECO:0000256" key="5">
    <source>
        <dbReference type="ARBA" id="ARBA00022989"/>
    </source>
</evidence>
<keyword evidence="4 7" id="KW-0812">Transmembrane</keyword>
<dbReference type="RefSeq" id="WP_119779463.1">
    <property type="nucleotide sequence ID" value="NZ_QYUK01000011.1"/>
</dbReference>
<feature type="transmembrane region" description="Helical" evidence="7">
    <location>
        <begin position="54"/>
        <end position="76"/>
    </location>
</feature>
<evidence type="ECO:0000256" key="1">
    <source>
        <dbReference type="ARBA" id="ARBA00004429"/>
    </source>
</evidence>
<proteinExistence type="inferred from homology"/>
<comment type="similarity">
    <text evidence="7">Belongs to the TRAP transporter large permease family.</text>
</comment>
<evidence type="ECO:0000256" key="2">
    <source>
        <dbReference type="ARBA" id="ARBA00022475"/>
    </source>
</evidence>
<dbReference type="GO" id="GO:0022857">
    <property type="term" value="F:transmembrane transporter activity"/>
    <property type="evidence" value="ECO:0007669"/>
    <property type="project" value="UniProtKB-UniRule"/>
</dbReference>
<keyword evidence="7" id="KW-0813">Transport</keyword>
<feature type="transmembrane region" description="Helical" evidence="7">
    <location>
        <begin position="97"/>
        <end position="130"/>
    </location>
</feature>
<dbReference type="AlphaFoldDB" id="A0A418WFD5"/>
<dbReference type="PANTHER" id="PTHR33362:SF7">
    <property type="entry name" value="SLL1103 PROTEIN"/>
    <property type="match status" value="1"/>
</dbReference>
<dbReference type="GO" id="GO:0005886">
    <property type="term" value="C:plasma membrane"/>
    <property type="evidence" value="ECO:0007669"/>
    <property type="project" value="UniProtKB-SubCell"/>
</dbReference>
<feature type="transmembrane region" description="Helical" evidence="7">
    <location>
        <begin position="12"/>
        <end position="42"/>
    </location>
</feature>
<feature type="transmembrane region" description="Helical" evidence="7">
    <location>
        <begin position="328"/>
        <end position="356"/>
    </location>
</feature>
<evidence type="ECO:0000256" key="6">
    <source>
        <dbReference type="ARBA" id="ARBA00023136"/>
    </source>
</evidence>
<comment type="subunit">
    <text evidence="7">The complex comprises the extracytoplasmic solute receptor protein and the two transmembrane proteins.</text>
</comment>
<dbReference type="Proteomes" id="UP000284605">
    <property type="component" value="Unassembled WGS sequence"/>
</dbReference>
<feature type="transmembrane region" description="Helical" evidence="7">
    <location>
        <begin position="254"/>
        <end position="272"/>
    </location>
</feature>
<feature type="transmembrane region" description="Helical" evidence="7">
    <location>
        <begin position="368"/>
        <end position="394"/>
    </location>
</feature>
<comment type="function">
    <text evidence="7">Part of the tripartite ATP-independent periplasmic (TRAP) transport system.</text>
</comment>
<evidence type="ECO:0000256" key="4">
    <source>
        <dbReference type="ARBA" id="ARBA00022692"/>
    </source>
</evidence>
<evidence type="ECO:0000259" key="8">
    <source>
        <dbReference type="Pfam" id="PF06808"/>
    </source>
</evidence>
<reference evidence="9 10" key="1">
    <citation type="submission" date="2018-09" db="EMBL/GenBank/DDBJ databases">
        <authorList>
            <person name="Zhu H."/>
        </authorList>
    </citation>
    <scope>NUCLEOTIDE SEQUENCE [LARGE SCALE GENOMIC DNA]</scope>
    <source>
        <strain evidence="9 10">K1W22B-8</strain>
    </source>
</reference>
<evidence type="ECO:0000256" key="3">
    <source>
        <dbReference type="ARBA" id="ARBA00022519"/>
    </source>
</evidence>
<dbReference type="OrthoDB" id="7339120at2"/>
<dbReference type="InterPro" id="IPR010656">
    <property type="entry name" value="DctM"/>
</dbReference>
<evidence type="ECO:0000313" key="10">
    <source>
        <dbReference type="Proteomes" id="UP000284605"/>
    </source>
</evidence>
<keyword evidence="6 7" id="KW-0472">Membrane</keyword>
<comment type="caution">
    <text evidence="9">The sequence shown here is derived from an EMBL/GenBank/DDBJ whole genome shotgun (WGS) entry which is preliminary data.</text>
</comment>
<evidence type="ECO:0000313" key="9">
    <source>
        <dbReference type="EMBL" id="RJF88724.1"/>
    </source>
</evidence>
<keyword evidence="5 7" id="KW-1133">Transmembrane helix</keyword>
<keyword evidence="3 7" id="KW-0997">Cell inner membrane</keyword>
<organism evidence="9 10">
    <name type="scientific">Oleomonas cavernae</name>
    <dbReference type="NCBI Taxonomy" id="2320859"/>
    <lineage>
        <taxon>Bacteria</taxon>
        <taxon>Pseudomonadati</taxon>
        <taxon>Pseudomonadota</taxon>
        <taxon>Alphaproteobacteria</taxon>
        <taxon>Acetobacterales</taxon>
        <taxon>Acetobacteraceae</taxon>
        <taxon>Oleomonas</taxon>
    </lineage>
</organism>
<protein>
    <recommendedName>
        <fullName evidence="7">TRAP transporter large permease protein</fullName>
    </recommendedName>
</protein>
<feature type="transmembrane region" description="Helical" evidence="7">
    <location>
        <begin position="222"/>
        <end position="247"/>
    </location>
</feature>
<keyword evidence="2" id="KW-1003">Cell membrane</keyword>
<dbReference type="NCBIfam" id="TIGR00786">
    <property type="entry name" value="dctM"/>
    <property type="match status" value="1"/>
</dbReference>
<feature type="transmembrane region" description="Helical" evidence="7">
    <location>
        <begin position="142"/>
        <end position="165"/>
    </location>
</feature>
<evidence type="ECO:0000256" key="7">
    <source>
        <dbReference type="RuleBase" id="RU369079"/>
    </source>
</evidence>
<dbReference type="PIRSF" id="PIRSF006066">
    <property type="entry name" value="HI0050"/>
    <property type="match status" value="1"/>
</dbReference>
<dbReference type="Pfam" id="PF06808">
    <property type="entry name" value="DctM"/>
    <property type="match status" value="1"/>
</dbReference>
<name>A0A418WFD5_9PROT</name>
<gene>
    <name evidence="9" type="ORF">D3874_18465</name>
</gene>